<dbReference type="EMBL" id="LAZR01043845">
    <property type="protein sequence ID" value="KKL06108.1"/>
    <property type="molecule type" value="Genomic_DNA"/>
</dbReference>
<accession>A0A0F9D1X5</accession>
<protein>
    <submittedName>
        <fullName evidence="1">Uncharacterized protein</fullName>
    </submittedName>
</protein>
<gene>
    <name evidence="1" type="ORF">LCGC14_2599340</name>
</gene>
<organism evidence="1">
    <name type="scientific">marine sediment metagenome</name>
    <dbReference type="NCBI Taxonomy" id="412755"/>
    <lineage>
        <taxon>unclassified sequences</taxon>
        <taxon>metagenomes</taxon>
        <taxon>ecological metagenomes</taxon>
    </lineage>
</organism>
<comment type="caution">
    <text evidence="1">The sequence shown here is derived from an EMBL/GenBank/DDBJ whole genome shotgun (WGS) entry which is preliminary data.</text>
</comment>
<dbReference type="AlphaFoldDB" id="A0A0F9D1X5"/>
<name>A0A0F9D1X5_9ZZZZ</name>
<sequence>MFTRKKGKALVESEERQTIFAKPMSEKDKALIALQERQDNPPMKIDNASLYAESPMFFYCKMCDGEIVLPESFTCAVPKLCNECDFMKEMGWFE</sequence>
<reference evidence="1" key="1">
    <citation type="journal article" date="2015" name="Nature">
        <title>Complex archaea that bridge the gap between prokaryotes and eukaryotes.</title>
        <authorList>
            <person name="Spang A."/>
            <person name="Saw J.H."/>
            <person name="Jorgensen S.L."/>
            <person name="Zaremba-Niedzwiedzka K."/>
            <person name="Martijn J."/>
            <person name="Lind A.E."/>
            <person name="van Eijk R."/>
            <person name="Schleper C."/>
            <person name="Guy L."/>
            <person name="Ettema T.J."/>
        </authorList>
    </citation>
    <scope>NUCLEOTIDE SEQUENCE</scope>
</reference>
<proteinExistence type="predicted"/>
<evidence type="ECO:0000313" key="1">
    <source>
        <dbReference type="EMBL" id="KKL06108.1"/>
    </source>
</evidence>